<protein>
    <submittedName>
        <fullName evidence="1">Uncharacterized protein</fullName>
    </submittedName>
</protein>
<organism evidence="1 2">
    <name type="scientific">Datura stramonium</name>
    <name type="common">Jimsonweed</name>
    <name type="synonym">Common thornapple</name>
    <dbReference type="NCBI Taxonomy" id="4076"/>
    <lineage>
        <taxon>Eukaryota</taxon>
        <taxon>Viridiplantae</taxon>
        <taxon>Streptophyta</taxon>
        <taxon>Embryophyta</taxon>
        <taxon>Tracheophyta</taxon>
        <taxon>Spermatophyta</taxon>
        <taxon>Magnoliopsida</taxon>
        <taxon>eudicotyledons</taxon>
        <taxon>Gunneridae</taxon>
        <taxon>Pentapetalae</taxon>
        <taxon>asterids</taxon>
        <taxon>lamiids</taxon>
        <taxon>Solanales</taxon>
        <taxon>Solanaceae</taxon>
        <taxon>Solanoideae</taxon>
        <taxon>Datureae</taxon>
        <taxon>Datura</taxon>
    </lineage>
</organism>
<evidence type="ECO:0000313" key="2">
    <source>
        <dbReference type="Proteomes" id="UP000823775"/>
    </source>
</evidence>
<keyword evidence="2" id="KW-1185">Reference proteome</keyword>
<evidence type="ECO:0000313" key="1">
    <source>
        <dbReference type="EMBL" id="MCE3216910.1"/>
    </source>
</evidence>
<feature type="non-terminal residue" evidence="1">
    <location>
        <position position="1"/>
    </location>
</feature>
<accession>A0ABS8WVD2</accession>
<dbReference type="EMBL" id="JACEIK010015031">
    <property type="protein sequence ID" value="MCE3216910.1"/>
    <property type="molecule type" value="Genomic_DNA"/>
</dbReference>
<reference evidence="1 2" key="1">
    <citation type="journal article" date="2021" name="BMC Genomics">
        <title>Datura genome reveals duplications of psychoactive alkaloid biosynthetic genes and high mutation rate following tissue culture.</title>
        <authorList>
            <person name="Rajewski A."/>
            <person name="Carter-House D."/>
            <person name="Stajich J."/>
            <person name="Litt A."/>
        </authorList>
    </citation>
    <scope>NUCLEOTIDE SEQUENCE [LARGE SCALE GENOMIC DNA]</scope>
    <source>
        <strain evidence="1">AR-01</strain>
    </source>
</reference>
<comment type="caution">
    <text evidence="1">The sequence shown here is derived from an EMBL/GenBank/DDBJ whole genome shotgun (WGS) entry which is preliminary data.</text>
</comment>
<proteinExistence type="predicted"/>
<gene>
    <name evidence="1" type="ORF">HAX54_009313</name>
</gene>
<feature type="non-terminal residue" evidence="1">
    <location>
        <position position="63"/>
    </location>
</feature>
<sequence length="63" mass="7068">VQGIKLLFGESLRYTRLKGPYELTHKETHQVGLSSLSSTSEALIEDLSVPFHLVPWVPSPHLQ</sequence>
<dbReference type="Proteomes" id="UP000823775">
    <property type="component" value="Unassembled WGS sequence"/>
</dbReference>
<name>A0ABS8WVD2_DATST</name>